<dbReference type="Gene3D" id="1.25.40.10">
    <property type="entry name" value="Tetratricopeptide repeat domain"/>
    <property type="match status" value="3"/>
</dbReference>
<dbReference type="Gene3D" id="2.40.10.120">
    <property type="match status" value="1"/>
</dbReference>
<dbReference type="SUPFAM" id="SSF50494">
    <property type="entry name" value="Trypsin-like serine proteases"/>
    <property type="match status" value="1"/>
</dbReference>
<dbReference type="EMBL" id="QSUL01000011">
    <property type="protein sequence ID" value="RGN33340.1"/>
    <property type="molecule type" value="Genomic_DNA"/>
</dbReference>
<dbReference type="InterPro" id="IPR050498">
    <property type="entry name" value="Ycf3"/>
</dbReference>
<dbReference type="RefSeq" id="WP_117724929.1">
    <property type="nucleotide sequence ID" value="NZ_QSUL01000011.1"/>
</dbReference>
<comment type="caution">
    <text evidence="5">The sequence shown here is derived from an EMBL/GenBank/DDBJ whole genome shotgun (WGS) entry which is preliminary data.</text>
</comment>
<accession>A0A3E5B6U7</accession>
<evidence type="ECO:0000256" key="1">
    <source>
        <dbReference type="ARBA" id="ARBA00022737"/>
    </source>
</evidence>
<proteinExistence type="predicted"/>
<dbReference type="GO" id="GO:0009279">
    <property type="term" value="C:cell outer membrane"/>
    <property type="evidence" value="ECO:0007669"/>
    <property type="project" value="TreeGrafter"/>
</dbReference>
<evidence type="ECO:0000256" key="4">
    <source>
        <dbReference type="SAM" id="SignalP"/>
    </source>
</evidence>
<dbReference type="SUPFAM" id="SSF48452">
    <property type="entry name" value="TPR-like"/>
    <property type="match status" value="2"/>
</dbReference>
<evidence type="ECO:0000256" key="3">
    <source>
        <dbReference type="PROSITE-ProRule" id="PRU00339"/>
    </source>
</evidence>
<evidence type="ECO:0000313" key="6">
    <source>
        <dbReference type="Proteomes" id="UP000260983"/>
    </source>
</evidence>
<dbReference type="PROSITE" id="PS50005">
    <property type="entry name" value="TPR"/>
    <property type="match status" value="2"/>
</dbReference>
<keyword evidence="2 3" id="KW-0802">TPR repeat</keyword>
<evidence type="ECO:0000313" key="5">
    <source>
        <dbReference type="EMBL" id="RGN33340.1"/>
    </source>
</evidence>
<dbReference type="InterPro" id="IPR019734">
    <property type="entry name" value="TPR_rpt"/>
</dbReference>
<feature type="signal peptide" evidence="4">
    <location>
        <begin position="1"/>
        <end position="22"/>
    </location>
</feature>
<evidence type="ECO:0000256" key="2">
    <source>
        <dbReference type="ARBA" id="ARBA00022803"/>
    </source>
</evidence>
<dbReference type="PANTHER" id="PTHR44858">
    <property type="entry name" value="TETRATRICOPEPTIDE REPEAT PROTEIN 6"/>
    <property type="match status" value="1"/>
</dbReference>
<reference evidence="5 6" key="1">
    <citation type="submission" date="2018-08" db="EMBL/GenBank/DDBJ databases">
        <title>A genome reference for cultivated species of the human gut microbiota.</title>
        <authorList>
            <person name="Zou Y."/>
            <person name="Xue W."/>
            <person name="Luo G."/>
        </authorList>
    </citation>
    <scope>NUCLEOTIDE SEQUENCE [LARGE SCALE GENOMIC DNA]</scope>
    <source>
        <strain evidence="5 6">OM05-15BH</strain>
    </source>
</reference>
<keyword evidence="1" id="KW-0677">Repeat</keyword>
<sequence length="567" mass="63516">MKKNLLLTLVLCLLAQWSVAQAPKWVEKAKRAVFSVVTYDENDKILNTGNGFFVTEDGIALSDYSLFKGAQRAVVINSEGAQMPVDVILGANDMYDVVKFRVAISGKKVPALVVSTTAPAVGASVYLLPYSTQKDRSYTAGRVKEESKVEEKFHYYTLDMHLKDKMVSCPVMTVDGQVFGLAQKSSGKDTATICYAVGADYAMEQKVSPLSFNDHTLSSIGIKKALPDTEEQALVFLYMASAQLTPEKYAELLNDFIAQYPNSADGYLRRANSQMYLSKETDSMDKVAADMDKALEVALKKDDAYFNRAKLIYNYQLGKPETTYKDWTYDKAIEEVRKAIAIEELPVYVQLEGDIQFAKKDYAAAFENYQKVNATNLVSPATFFSAAKTKELMEAAPEEILVLMDSCIAHCPQPFTEENAPYLLERAQMRMNAGQARGAMLDYDEYYKAVRGNVNDVFYYYREQASFQAKQFQRALDDMAKAIELNPKELTYRSELAVVNIRVGRNEEAIKVLKDALEIDPKYAEAYRLIGVAQLQLKQNKEACASFAKAKELGDPNVDALIEKHCK</sequence>
<dbReference type="InterPro" id="IPR009003">
    <property type="entry name" value="Peptidase_S1_PA"/>
</dbReference>
<dbReference type="GO" id="GO:0046813">
    <property type="term" value="P:receptor-mediated virion attachment to host cell"/>
    <property type="evidence" value="ECO:0007669"/>
    <property type="project" value="TreeGrafter"/>
</dbReference>
<feature type="repeat" description="TPR" evidence="3">
    <location>
        <begin position="490"/>
        <end position="523"/>
    </location>
</feature>
<dbReference type="Pfam" id="PF13365">
    <property type="entry name" value="Trypsin_2"/>
    <property type="match status" value="1"/>
</dbReference>
<dbReference type="AlphaFoldDB" id="A0A3E5B6U7"/>
<dbReference type="InterPro" id="IPR011990">
    <property type="entry name" value="TPR-like_helical_dom_sf"/>
</dbReference>
<keyword evidence="4" id="KW-0732">Signal</keyword>
<dbReference type="Pfam" id="PF13414">
    <property type="entry name" value="TPR_11"/>
    <property type="match status" value="1"/>
</dbReference>
<protein>
    <submittedName>
        <fullName evidence="5">Tetratricopeptide repeat protein</fullName>
    </submittedName>
</protein>
<organism evidence="5 6">
    <name type="scientific">Bacteroides oleiciplenus</name>
    <dbReference type="NCBI Taxonomy" id="626931"/>
    <lineage>
        <taxon>Bacteria</taxon>
        <taxon>Pseudomonadati</taxon>
        <taxon>Bacteroidota</taxon>
        <taxon>Bacteroidia</taxon>
        <taxon>Bacteroidales</taxon>
        <taxon>Bacteroidaceae</taxon>
        <taxon>Bacteroides</taxon>
    </lineage>
</organism>
<feature type="chain" id="PRO_5017762858" evidence="4">
    <location>
        <begin position="23"/>
        <end position="567"/>
    </location>
</feature>
<name>A0A3E5B6U7_9BACE</name>
<dbReference type="Proteomes" id="UP000260983">
    <property type="component" value="Unassembled WGS sequence"/>
</dbReference>
<feature type="repeat" description="TPR" evidence="3">
    <location>
        <begin position="456"/>
        <end position="489"/>
    </location>
</feature>
<gene>
    <name evidence="5" type="ORF">DXB65_16580</name>
</gene>
<dbReference type="SMART" id="SM00028">
    <property type="entry name" value="TPR"/>
    <property type="match status" value="3"/>
</dbReference>
<dbReference type="PANTHER" id="PTHR44858:SF1">
    <property type="entry name" value="UDP-N-ACETYLGLUCOSAMINE--PEPTIDE N-ACETYLGLUCOSAMINYLTRANSFERASE SPINDLY-RELATED"/>
    <property type="match status" value="1"/>
</dbReference>